<evidence type="ECO:0000313" key="3">
    <source>
        <dbReference type="Proteomes" id="UP000287651"/>
    </source>
</evidence>
<dbReference type="AlphaFoldDB" id="A0A426XW08"/>
<proteinExistence type="predicted"/>
<sequence length="216" mass="23463">MNSDQLSFLFVCEAEESTVPVFMFEVSLSAAGISEALPGLLSCLSFFCPKGWCGGEPKIGFFALFHFKSPRKGKIMRAQASTEDQVWREKNQEKEGSLMSFGGLSDGRSGGALAYGNAAMTAGELSPPQLISQRLPNSAFICPRLSLGLIDMSRMAGVAGGSDAGSAKRSRDDENESRSESDNLEAISGDDVDQENPRKKKRHHRHTPQQIQELES</sequence>
<feature type="region of interest" description="Disordered" evidence="1">
    <location>
        <begin position="158"/>
        <end position="216"/>
    </location>
</feature>
<dbReference type="EMBL" id="AMZH03017006">
    <property type="protein sequence ID" value="RRT43634.1"/>
    <property type="molecule type" value="Genomic_DNA"/>
</dbReference>
<accession>A0A426XW08</accession>
<reference evidence="2 3" key="1">
    <citation type="journal article" date="2014" name="Agronomy (Basel)">
        <title>A Draft Genome Sequence for Ensete ventricosum, the Drought-Tolerant Tree Against Hunger.</title>
        <authorList>
            <person name="Harrison J."/>
            <person name="Moore K.A."/>
            <person name="Paszkiewicz K."/>
            <person name="Jones T."/>
            <person name="Grant M."/>
            <person name="Ambacheew D."/>
            <person name="Muzemil S."/>
            <person name="Studholme D.J."/>
        </authorList>
    </citation>
    <scope>NUCLEOTIDE SEQUENCE [LARGE SCALE GENOMIC DNA]</scope>
</reference>
<organism evidence="2 3">
    <name type="scientific">Ensete ventricosum</name>
    <name type="common">Abyssinian banana</name>
    <name type="synonym">Musa ensete</name>
    <dbReference type="NCBI Taxonomy" id="4639"/>
    <lineage>
        <taxon>Eukaryota</taxon>
        <taxon>Viridiplantae</taxon>
        <taxon>Streptophyta</taxon>
        <taxon>Embryophyta</taxon>
        <taxon>Tracheophyta</taxon>
        <taxon>Spermatophyta</taxon>
        <taxon>Magnoliopsida</taxon>
        <taxon>Liliopsida</taxon>
        <taxon>Zingiberales</taxon>
        <taxon>Musaceae</taxon>
        <taxon>Ensete</taxon>
    </lineage>
</organism>
<protein>
    <submittedName>
        <fullName evidence="2">Uncharacterized protein</fullName>
    </submittedName>
</protein>
<comment type="caution">
    <text evidence="2">The sequence shown here is derived from an EMBL/GenBank/DDBJ whole genome shotgun (WGS) entry which is preliminary data.</text>
</comment>
<gene>
    <name evidence="2" type="ORF">B296_00046634</name>
</gene>
<name>A0A426XW08_ENSVE</name>
<feature type="compositionally biased region" description="Basic residues" evidence="1">
    <location>
        <begin position="198"/>
        <end position="207"/>
    </location>
</feature>
<dbReference type="Proteomes" id="UP000287651">
    <property type="component" value="Unassembled WGS sequence"/>
</dbReference>
<feature type="compositionally biased region" description="Basic and acidic residues" evidence="1">
    <location>
        <begin position="169"/>
        <end position="181"/>
    </location>
</feature>
<evidence type="ECO:0000313" key="2">
    <source>
        <dbReference type="EMBL" id="RRT43634.1"/>
    </source>
</evidence>
<evidence type="ECO:0000256" key="1">
    <source>
        <dbReference type="SAM" id="MobiDB-lite"/>
    </source>
</evidence>